<dbReference type="STRING" id="1325735.A0A428RKN7"/>
<evidence type="ECO:0000256" key="5">
    <source>
        <dbReference type="ARBA" id="ARBA00023004"/>
    </source>
</evidence>
<keyword evidence="4 6" id="KW-0479">Metal-binding</keyword>
<protein>
    <recommendedName>
        <fullName evidence="9">Cytochrome P450</fullName>
    </recommendedName>
</protein>
<comment type="cofactor">
    <cofactor evidence="1">
        <name>heme</name>
        <dbReference type="ChEBI" id="CHEBI:30413"/>
    </cofactor>
</comment>
<gene>
    <name evidence="7" type="ORF">CEP52_017664</name>
</gene>
<dbReference type="GO" id="GO:0016705">
    <property type="term" value="F:oxidoreductase activity, acting on paired donors, with incorporation or reduction of molecular oxygen"/>
    <property type="evidence" value="ECO:0007669"/>
    <property type="project" value="InterPro"/>
</dbReference>
<evidence type="ECO:0000256" key="4">
    <source>
        <dbReference type="ARBA" id="ARBA00022723"/>
    </source>
</evidence>
<feature type="non-terminal residue" evidence="7">
    <location>
        <position position="1"/>
    </location>
</feature>
<evidence type="ECO:0000313" key="8">
    <source>
        <dbReference type="Proteomes" id="UP000287144"/>
    </source>
</evidence>
<comment type="caution">
    <text evidence="7">The sequence shown here is derived from an EMBL/GenBank/DDBJ whole genome shotgun (WGS) entry which is preliminary data.</text>
</comment>
<accession>A0A428RKN7</accession>
<dbReference type="SUPFAM" id="SSF48264">
    <property type="entry name" value="Cytochrome P450"/>
    <property type="match status" value="1"/>
</dbReference>
<keyword evidence="5 6" id="KW-0408">Iron</keyword>
<sequence length="88" mass="10536">EPYEFRPERWIGDGTGDDREASRPFSLGSHACLGINLAYLEARIILASMVYTFDWELVNKELEWFTEVRLWTLWEKPELLVRFHPRHQ</sequence>
<dbReference type="InterPro" id="IPR050121">
    <property type="entry name" value="Cytochrome_P450_monoxygenase"/>
</dbReference>
<dbReference type="Gene3D" id="1.10.630.10">
    <property type="entry name" value="Cytochrome P450"/>
    <property type="match status" value="1"/>
</dbReference>
<dbReference type="Proteomes" id="UP000287144">
    <property type="component" value="Unassembled WGS sequence"/>
</dbReference>
<reference evidence="7 8" key="1">
    <citation type="submission" date="2017-06" db="EMBL/GenBank/DDBJ databases">
        <title>Comparative genomic analysis of Ambrosia Fusariam Clade fungi.</title>
        <authorList>
            <person name="Stajich J.E."/>
            <person name="Carrillo J."/>
            <person name="Kijimoto T."/>
            <person name="Eskalen A."/>
            <person name="O'Donnell K."/>
            <person name="Kasson M."/>
        </authorList>
    </citation>
    <scope>NUCLEOTIDE SEQUENCE [LARGE SCALE GENOMIC DNA]</scope>
    <source>
        <strain evidence="7 8">NRRL62579</strain>
    </source>
</reference>
<name>A0A428RKN7_9HYPO</name>
<evidence type="ECO:0000256" key="1">
    <source>
        <dbReference type="ARBA" id="ARBA00001971"/>
    </source>
</evidence>
<dbReference type="PANTHER" id="PTHR24305:SF210">
    <property type="entry name" value="CYTOCHROME P450 MONOOXYGENASE ASQL-RELATED"/>
    <property type="match status" value="1"/>
</dbReference>
<evidence type="ECO:0000313" key="7">
    <source>
        <dbReference type="EMBL" id="RSL78113.1"/>
    </source>
</evidence>
<dbReference type="PROSITE" id="PS00086">
    <property type="entry name" value="CYTOCHROME_P450"/>
    <property type="match status" value="1"/>
</dbReference>
<evidence type="ECO:0000256" key="2">
    <source>
        <dbReference type="ARBA" id="ARBA00010617"/>
    </source>
</evidence>
<keyword evidence="8" id="KW-1185">Reference proteome</keyword>
<evidence type="ECO:0000256" key="3">
    <source>
        <dbReference type="ARBA" id="ARBA00022617"/>
    </source>
</evidence>
<keyword evidence="6" id="KW-0560">Oxidoreductase</keyword>
<dbReference type="Pfam" id="PF00067">
    <property type="entry name" value="p450"/>
    <property type="match status" value="1"/>
</dbReference>
<dbReference type="GO" id="GO:0020037">
    <property type="term" value="F:heme binding"/>
    <property type="evidence" value="ECO:0007669"/>
    <property type="project" value="InterPro"/>
</dbReference>
<dbReference type="InterPro" id="IPR001128">
    <property type="entry name" value="Cyt_P450"/>
</dbReference>
<evidence type="ECO:0008006" key="9">
    <source>
        <dbReference type="Google" id="ProtNLM"/>
    </source>
</evidence>
<keyword evidence="3 6" id="KW-0349">Heme</keyword>
<organism evidence="7 8">
    <name type="scientific">Fusarium oligoseptatum</name>
    <dbReference type="NCBI Taxonomy" id="2604345"/>
    <lineage>
        <taxon>Eukaryota</taxon>
        <taxon>Fungi</taxon>
        <taxon>Dikarya</taxon>
        <taxon>Ascomycota</taxon>
        <taxon>Pezizomycotina</taxon>
        <taxon>Sordariomycetes</taxon>
        <taxon>Hypocreomycetidae</taxon>
        <taxon>Hypocreales</taxon>
        <taxon>Nectriaceae</taxon>
        <taxon>Fusarium</taxon>
        <taxon>Fusarium solani species complex</taxon>
    </lineage>
</organism>
<comment type="similarity">
    <text evidence="2 6">Belongs to the cytochrome P450 family.</text>
</comment>
<dbReference type="InterPro" id="IPR017972">
    <property type="entry name" value="Cyt_P450_CS"/>
</dbReference>
<evidence type="ECO:0000256" key="6">
    <source>
        <dbReference type="RuleBase" id="RU000461"/>
    </source>
</evidence>
<keyword evidence="6" id="KW-0503">Monooxygenase</keyword>
<dbReference type="AlphaFoldDB" id="A0A428RKN7"/>
<dbReference type="GO" id="GO:0005506">
    <property type="term" value="F:iron ion binding"/>
    <property type="evidence" value="ECO:0007669"/>
    <property type="project" value="InterPro"/>
</dbReference>
<proteinExistence type="inferred from homology"/>
<dbReference type="GO" id="GO:0004497">
    <property type="term" value="F:monooxygenase activity"/>
    <property type="evidence" value="ECO:0007669"/>
    <property type="project" value="UniProtKB-KW"/>
</dbReference>
<dbReference type="EMBL" id="NKCK01000734">
    <property type="protein sequence ID" value="RSL78113.1"/>
    <property type="molecule type" value="Genomic_DNA"/>
</dbReference>
<dbReference type="InterPro" id="IPR036396">
    <property type="entry name" value="Cyt_P450_sf"/>
</dbReference>
<dbReference type="PANTHER" id="PTHR24305">
    <property type="entry name" value="CYTOCHROME P450"/>
    <property type="match status" value="1"/>
</dbReference>